<dbReference type="InterPro" id="IPR027417">
    <property type="entry name" value="P-loop_NTPase"/>
</dbReference>
<feature type="binding site" evidence="4">
    <location>
        <begin position="24"/>
        <end position="31"/>
    </location>
    <ligand>
        <name>ATP</name>
        <dbReference type="ChEBI" id="CHEBI:30616"/>
    </ligand>
</feature>
<protein>
    <submittedName>
        <fullName evidence="7">RNase adapter RapZ</fullName>
    </submittedName>
</protein>
<dbReference type="HAMAP" id="MF_00636">
    <property type="entry name" value="RapZ_like"/>
    <property type="match status" value="1"/>
</dbReference>
<dbReference type="InterPro" id="IPR053930">
    <property type="entry name" value="RapZ-like_N"/>
</dbReference>
<evidence type="ECO:0000259" key="6">
    <source>
        <dbReference type="Pfam" id="PF22740"/>
    </source>
</evidence>
<gene>
    <name evidence="7" type="ORF">DW682_05580</name>
</gene>
<dbReference type="SUPFAM" id="SSF52540">
    <property type="entry name" value="P-loop containing nucleoside triphosphate hydrolases"/>
    <property type="match status" value="1"/>
</dbReference>
<feature type="binding site" evidence="4">
    <location>
        <begin position="75"/>
        <end position="78"/>
    </location>
    <ligand>
        <name>GTP</name>
        <dbReference type="ChEBI" id="CHEBI:37565"/>
    </ligand>
</feature>
<feature type="domain" description="RapZ-like N-terminal" evidence="5">
    <location>
        <begin position="18"/>
        <end position="172"/>
    </location>
</feature>
<dbReference type="GO" id="GO:0005525">
    <property type="term" value="F:GTP binding"/>
    <property type="evidence" value="ECO:0007669"/>
    <property type="project" value="UniProtKB-UniRule"/>
</dbReference>
<dbReference type="InterPro" id="IPR053931">
    <property type="entry name" value="RapZ_C"/>
</dbReference>
<evidence type="ECO:0000313" key="7">
    <source>
        <dbReference type="EMBL" id="RHF39132.1"/>
    </source>
</evidence>
<dbReference type="PANTHER" id="PTHR30448:SF0">
    <property type="entry name" value="RNASE ADAPTER PROTEIN RAPZ"/>
    <property type="match status" value="1"/>
</dbReference>
<name>A0A414NH91_9ACTN</name>
<evidence type="ECO:0000256" key="2">
    <source>
        <dbReference type="ARBA" id="ARBA00022840"/>
    </source>
</evidence>
<sequence>MPERPDAISAEHADRVPDIVIITGMSGSGRTQAMHVFEDMGYFCIDNLPPSLIMQLAEIIGINTGVGRHLCVTSDLRSQGLFDELLDTIETLRDHEMTCKVLFLEASDEVLIRRYSENRRRHPLAKRGDTMADAIQRERMALASIRERADLVIDTSRMRTATLRKRLQTAFSELSDEQLMDVHVFSFGFKHGLPAEADLMIDVRFLPNPFYDPEMRALTGLDEKVSNFVIDHPKTQEFLDAWFRLLDAVMPGYIAEGKPRLSIAIGCTGGQHRSVAIAEATGRYLERHQYHVSISHRDLAKANLRS</sequence>
<evidence type="ECO:0000313" key="8">
    <source>
        <dbReference type="Proteomes" id="UP000283983"/>
    </source>
</evidence>
<dbReference type="NCBIfam" id="NF003828">
    <property type="entry name" value="PRK05416.1"/>
    <property type="match status" value="1"/>
</dbReference>
<keyword evidence="2 4" id="KW-0067">ATP-binding</keyword>
<dbReference type="Pfam" id="PF22740">
    <property type="entry name" value="PapZ_C"/>
    <property type="match status" value="1"/>
</dbReference>
<feature type="domain" description="RapZ C-terminal" evidence="6">
    <location>
        <begin position="180"/>
        <end position="299"/>
    </location>
</feature>
<evidence type="ECO:0000256" key="1">
    <source>
        <dbReference type="ARBA" id="ARBA00022741"/>
    </source>
</evidence>
<evidence type="ECO:0000256" key="4">
    <source>
        <dbReference type="HAMAP-Rule" id="MF_00636"/>
    </source>
</evidence>
<dbReference type="Pfam" id="PF03668">
    <property type="entry name" value="RapZ-like_N"/>
    <property type="match status" value="1"/>
</dbReference>
<dbReference type="EMBL" id="QSLJ01000001">
    <property type="protein sequence ID" value="RHF39132.1"/>
    <property type="molecule type" value="Genomic_DNA"/>
</dbReference>
<dbReference type="AlphaFoldDB" id="A0A414NH91"/>
<evidence type="ECO:0000256" key="3">
    <source>
        <dbReference type="ARBA" id="ARBA00023134"/>
    </source>
</evidence>
<dbReference type="FunCoup" id="A0A414NH91">
    <property type="interactions" value="17"/>
</dbReference>
<comment type="caution">
    <text evidence="7">The sequence shown here is derived from an EMBL/GenBank/DDBJ whole genome shotgun (WGS) entry which is preliminary data.</text>
</comment>
<dbReference type="GO" id="GO:0005524">
    <property type="term" value="F:ATP binding"/>
    <property type="evidence" value="ECO:0007669"/>
    <property type="project" value="UniProtKB-UniRule"/>
</dbReference>
<dbReference type="PANTHER" id="PTHR30448">
    <property type="entry name" value="RNASE ADAPTER PROTEIN RAPZ"/>
    <property type="match status" value="1"/>
</dbReference>
<proteinExistence type="inferred from homology"/>
<dbReference type="InParanoid" id="A0A414NH91"/>
<keyword evidence="3 4" id="KW-0342">GTP-binding</keyword>
<dbReference type="Proteomes" id="UP000283983">
    <property type="component" value="Unassembled WGS sequence"/>
</dbReference>
<dbReference type="PIRSF" id="PIRSF005052">
    <property type="entry name" value="P-loopkin"/>
    <property type="match status" value="1"/>
</dbReference>
<keyword evidence="8" id="KW-1185">Reference proteome</keyword>
<reference evidence="7 8" key="1">
    <citation type="submission" date="2018-08" db="EMBL/GenBank/DDBJ databases">
        <title>A genome reference for cultivated species of the human gut microbiota.</title>
        <authorList>
            <person name="Zou Y."/>
            <person name="Xue W."/>
            <person name="Luo G."/>
        </authorList>
    </citation>
    <scope>NUCLEOTIDE SEQUENCE [LARGE SCALE GENOMIC DNA]</scope>
    <source>
        <strain evidence="7 8">AM25-33</strain>
    </source>
</reference>
<dbReference type="RefSeq" id="WP_118103830.1">
    <property type="nucleotide sequence ID" value="NZ_CABJEU010000001.1"/>
</dbReference>
<evidence type="ECO:0000259" key="5">
    <source>
        <dbReference type="Pfam" id="PF03668"/>
    </source>
</evidence>
<accession>A0A414NH91</accession>
<keyword evidence="1 4" id="KW-0547">Nucleotide-binding</keyword>
<organism evidence="7 8">
    <name type="scientific">Collinsella intestinalis</name>
    <dbReference type="NCBI Taxonomy" id="147207"/>
    <lineage>
        <taxon>Bacteria</taxon>
        <taxon>Bacillati</taxon>
        <taxon>Actinomycetota</taxon>
        <taxon>Coriobacteriia</taxon>
        <taxon>Coriobacteriales</taxon>
        <taxon>Coriobacteriaceae</taxon>
        <taxon>Collinsella</taxon>
    </lineage>
</organism>
<dbReference type="InterPro" id="IPR005337">
    <property type="entry name" value="RapZ-like"/>
</dbReference>